<proteinExistence type="predicted"/>
<dbReference type="InterPro" id="IPR007219">
    <property type="entry name" value="XnlR_reg_dom"/>
</dbReference>
<keyword evidence="1" id="KW-0479">Metal-binding</keyword>
<dbReference type="EMBL" id="JARKIB010000036">
    <property type="protein sequence ID" value="KAJ7761028.1"/>
    <property type="molecule type" value="Genomic_DNA"/>
</dbReference>
<name>A0AAD7NI66_9AGAR</name>
<feature type="region of interest" description="Disordered" evidence="3">
    <location>
        <begin position="75"/>
        <end position="106"/>
    </location>
</feature>
<comment type="caution">
    <text evidence="5">The sequence shown here is derived from an EMBL/GenBank/DDBJ whole genome shotgun (WGS) entry which is preliminary data.</text>
</comment>
<feature type="compositionally biased region" description="Low complexity" evidence="3">
    <location>
        <begin position="78"/>
        <end position="94"/>
    </location>
</feature>
<dbReference type="GO" id="GO:0000981">
    <property type="term" value="F:DNA-binding transcription factor activity, RNA polymerase II-specific"/>
    <property type="evidence" value="ECO:0007669"/>
    <property type="project" value="InterPro"/>
</dbReference>
<dbReference type="GO" id="GO:0006351">
    <property type="term" value="P:DNA-templated transcription"/>
    <property type="evidence" value="ECO:0007669"/>
    <property type="project" value="InterPro"/>
</dbReference>
<dbReference type="InterPro" id="IPR050987">
    <property type="entry name" value="AtrR-like"/>
</dbReference>
<evidence type="ECO:0000313" key="5">
    <source>
        <dbReference type="EMBL" id="KAJ7761028.1"/>
    </source>
</evidence>
<dbReference type="CDD" id="cd12148">
    <property type="entry name" value="fungal_TF_MHR"/>
    <property type="match status" value="1"/>
</dbReference>
<feature type="region of interest" description="Disordered" evidence="3">
    <location>
        <begin position="152"/>
        <end position="173"/>
    </location>
</feature>
<dbReference type="GO" id="GO:0008270">
    <property type="term" value="F:zinc ion binding"/>
    <property type="evidence" value="ECO:0007669"/>
    <property type="project" value="InterPro"/>
</dbReference>
<sequence length="816" mass="90173">MEPPPSAGLLYFPLPDATSESGFQIPAGAPGSKRRRLRGACDECKSRKVRCDSATQPGNICSNCVTFNSQCTHQGHAKSNNGSKKSSPGSNFSGAEDLVPDPDAYNGRTASEHVDAILIQSTAYIAARDLRNILLDVARYARKLELELQNYRGPASADSTPPPSGNTASSRDITVVDSSPDGILVLCDELQDLTMFNASGSRFFGRSSSLYLIQTAQKFKEDHDGPNVRQPDPIRRTQFWFSPWELSPAPPAPLYHFPPDDLLNSLVTTYFTRINIVMALLHRPTFERSIASGLHLLDNSFGSVVLAVCALASRYSDDPRVVLEGTNSRLSAGWEWFRQIQYPGRDFYLARTLYDVQRLVLSVAYLQGTCSPEACWVLVAIGIRNMQDIGTHMQKRRVSSSRGSDPYTKPAIRTIEEELYLRVFWMLICSDVMVSAFLGRPRVTRDDDYDIDYPVECDDEYWDHPDPDQRFRQPEGKPSIYAFSVAHMKLTEILGTAQKTIYSVNRSQRGTEWSQTAVADLDSALNKWLDAIPDHLRWDPNREDETFATQSACLYAAYYHVQIQIHQSFIPSPTNDAPLSSTFPSLAICANSARSCSRVMESQAAKRGIIAHPQVVSALMDSAVFLLLNVWGARRNGVSADPQRAANDVQKCIRVLKMYEVSWQVGGRFCDLLFTIGNQLLNSPPAASTITRKRPRGAEAQAVTVPPPATPQHPRHIAGSTQVTVTAQDRGNSGVAMADFHRMPISTEELGDLPVYQSFDWGLPFGSDLSGTGFSFKFDANAGQLSSGIYPGNPLKNPDPRLAADECETCSIRFSG</sequence>
<reference evidence="5" key="1">
    <citation type="submission" date="2023-03" db="EMBL/GenBank/DDBJ databases">
        <title>Massive genome expansion in bonnet fungi (Mycena s.s.) driven by repeated elements and novel gene families across ecological guilds.</title>
        <authorList>
            <consortium name="Lawrence Berkeley National Laboratory"/>
            <person name="Harder C.B."/>
            <person name="Miyauchi S."/>
            <person name="Viragh M."/>
            <person name="Kuo A."/>
            <person name="Thoen E."/>
            <person name="Andreopoulos B."/>
            <person name="Lu D."/>
            <person name="Skrede I."/>
            <person name="Drula E."/>
            <person name="Henrissat B."/>
            <person name="Morin E."/>
            <person name="Kohler A."/>
            <person name="Barry K."/>
            <person name="LaButti K."/>
            <person name="Morin E."/>
            <person name="Salamov A."/>
            <person name="Lipzen A."/>
            <person name="Mereny Z."/>
            <person name="Hegedus B."/>
            <person name="Baldrian P."/>
            <person name="Stursova M."/>
            <person name="Weitz H."/>
            <person name="Taylor A."/>
            <person name="Grigoriev I.V."/>
            <person name="Nagy L.G."/>
            <person name="Martin F."/>
            <person name="Kauserud H."/>
        </authorList>
    </citation>
    <scope>NUCLEOTIDE SEQUENCE</scope>
    <source>
        <strain evidence="5">CBHHK182m</strain>
    </source>
</reference>
<organism evidence="5 6">
    <name type="scientific">Mycena metata</name>
    <dbReference type="NCBI Taxonomy" id="1033252"/>
    <lineage>
        <taxon>Eukaryota</taxon>
        <taxon>Fungi</taxon>
        <taxon>Dikarya</taxon>
        <taxon>Basidiomycota</taxon>
        <taxon>Agaricomycotina</taxon>
        <taxon>Agaricomycetes</taxon>
        <taxon>Agaricomycetidae</taxon>
        <taxon>Agaricales</taxon>
        <taxon>Marasmiineae</taxon>
        <taxon>Mycenaceae</taxon>
        <taxon>Mycena</taxon>
    </lineage>
</organism>
<dbReference type="AlphaFoldDB" id="A0AAD7NI66"/>
<protein>
    <submittedName>
        <fullName evidence="5">Fungal-specific transcription factor domain-containing protein</fullName>
    </submittedName>
</protein>
<dbReference type="Gene3D" id="4.10.240.10">
    <property type="entry name" value="Zn(2)-C6 fungal-type DNA-binding domain"/>
    <property type="match status" value="1"/>
</dbReference>
<keyword evidence="6" id="KW-1185">Reference proteome</keyword>
<dbReference type="InterPro" id="IPR001138">
    <property type="entry name" value="Zn2Cys6_DnaBD"/>
</dbReference>
<evidence type="ECO:0000256" key="1">
    <source>
        <dbReference type="ARBA" id="ARBA00022723"/>
    </source>
</evidence>
<accession>A0AAD7NI66</accession>
<dbReference type="Pfam" id="PF04082">
    <property type="entry name" value="Fungal_trans"/>
    <property type="match status" value="1"/>
</dbReference>
<dbReference type="Pfam" id="PF00172">
    <property type="entry name" value="Zn_clus"/>
    <property type="match status" value="1"/>
</dbReference>
<dbReference type="CDD" id="cd00067">
    <property type="entry name" value="GAL4"/>
    <property type="match status" value="1"/>
</dbReference>
<dbReference type="PROSITE" id="PS50048">
    <property type="entry name" value="ZN2_CY6_FUNGAL_2"/>
    <property type="match status" value="1"/>
</dbReference>
<dbReference type="InterPro" id="IPR036864">
    <property type="entry name" value="Zn2-C6_fun-type_DNA-bd_sf"/>
</dbReference>
<evidence type="ECO:0000313" key="6">
    <source>
        <dbReference type="Proteomes" id="UP001215598"/>
    </source>
</evidence>
<feature type="domain" description="Zn(2)-C6 fungal-type" evidence="4">
    <location>
        <begin position="40"/>
        <end position="73"/>
    </location>
</feature>
<dbReference type="SMART" id="SM00906">
    <property type="entry name" value="Fungal_trans"/>
    <property type="match status" value="1"/>
</dbReference>
<dbReference type="GO" id="GO:0003677">
    <property type="term" value="F:DNA binding"/>
    <property type="evidence" value="ECO:0007669"/>
    <property type="project" value="InterPro"/>
</dbReference>
<keyword evidence="2" id="KW-0539">Nucleus</keyword>
<dbReference type="SMART" id="SM00066">
    <property type="entry name" value="GAL4"/>
    <property type="match status" value="1"/>
</dbReference>
<evidence type="ECO:0000256" key="3">
    <source>
        <dbReference type="SAM" id="MobiDB-lite"/>
    </source>
</evidence>
<evidence type="ECO:0000256" key="2">
    <source>
        <dbReference type="ARBA" id="ARBA00023242"/>
    </source>
</evidence>
<dbReference type="PANTHER" id="PTHR46910:SF38">
    <property type="entry name" value="ZN(2)-C6 FUNGAL-TYPE DOMAIN-CONTAINING PROTEIN"/>
    <property type="match status" value="1"/>
</dbReference>
<evidence type="ECO:0000259" key="4">
    <source>
        <dbReference type="PROSITE" id="PS50048"/>
    </source>
</evidence>
<dbReference type="Proteomes" id="UP001215598">
    <property type="component" value="Unassembled WGS sequence"/>
</dbReference>
<dbReference type="SUPFAM" id="SSF57701">
    <property type="entry name" value="Zn2/Cys6 DNA-binding domain"/>
    <property type="match status" value="1"/>
</dbReference>
<dbReference type="PANTHER" id="PTHR46910">
    <property type="entry name" value="TRANSCRIPTION FACTOR PDR1"/>
    <property type="match status" value="1"/>
</dbReference>
<gene>
    <name evidence="5" type="ORF">B0H16DRAFT_1531523</name>
</gene>
<dbReference type="PROSITE" id="PS00463">
    <property type="entry name" value="ZN2_CY6_FUNGAL_1"/>
    <property type="match status" value="1"/>
</dbReference>